<dbReference type="Proteomes" id="UP000252355">
    <property type="component" value="Unassembled WGS sequence"/>
</dbReference>
<evidence type="ECO:0000313" key="2">
    <source>
        <dbReference type="EMBL" id="RCK81438.1"/>
    </source>
</evidence>
<dbReference type="AlphaFoldDB" id="A0A367ZTH3"/>
<accession>A0A367ZTH3</accession>
<feature type="signal peptide" evidence="1">
    <location>
        <begin position="1"/>
        <end position="20"/>
    </location>
</feature>
<gene>
    <name evidence="2" type="ORF">OZSIB_2307</name>
</gene>
<dbReference type="EMBL" id="QOQW01000002">
    <property type="protein sequence ID" value="RCK81438.1"/>
    <property type="molecule type" value="Genomic_DNA"/>
</dbReference>
<protein>
    <submittedName>
        <fullName evidence="2">Uncharacterized protein</fullName>
    </submittedName>
</protein>
<proteinExistence type="predicted"/>
<comment type="caution">
    <text evidence="2">The sequence shown here is derived from an EMBL/GenBank/DDBJ whole genome shotgun (WGS) entry which is preliminary data.</text>
</comment>
<sequence>MMVSLVLAMVSGAAPLLAKAGMPPAGASPARADKPMLWIWRGFRRAGLDLPTFRRHLATRFIPATVKTPGRFGLQACLVVMPLNGGEQGLPDEISLVAYRSSQLYRQMNATPEGKAYQDSQWELFDRSASLSLVPQAFTGRLPTAWARGLAYDLLGKPVDWSSGHTVFYLGRRHPHLPPDTFMARLHRHLAEVRRTLPAWGLDGYLTLLTGDYHYAFLHWPAPGAHDRAMASPVGLALRQDAAEFLEDLMWSGAQRYDGWIEPGECIIVPLPPPPSPRPPKAP</sequence>
<keyword evidence="1" id="KW-0732">Signal</keyword>
<organism evidence="2 3">
    <name type="scientific">Candidatus Ozemobacter sibiricus</name>
    <dbReference type="NCBI Taxonomy" id="2268124"/>
    <lineage>
        <taxon>Bacteria</taxon>
        <taxon>Candidatus Ozemobacteria</taxon>
        <taxon>Candidatus Ozemobacterales</taxon>
        <taxon>Candidatus Ozemobacteraceae</taxon>
        <taxon>Candidatus Ozemobacter</taxon>
    </lineage>
</organism>
<name>A0A367ZTH3_9BACT</name>
<evidence type="ECO:0000313" key="3">
    <source>
        <dbReference type="Proteomes" id="UP000252355"/>
    </source>
</evidence>
<evidence type="ECO:0000256" key="1">
    <source>
        <dbReference type="SAM" id="SignalP"/>
    </source>
</evidence>
<reference evidence="2 3" key="1">
    <citation type="submission" date="2018-05" db="EMBL/GenBank/DDBJ databases">
        <title>A metagenomic window into the 2 km-deep terrestrial subsurface aquifer revealed taxonomically and functionally diverse microbial community comprising novel uncultured bacterial lineages.</title>
        <authorList>
            <person name="Kadnikov V.V."/>
            <person name="Mardanov A.V."/>
            <person name="Beletsky A.V."/>
            <person name="Banks D."/>
            <person name="Pimenov N.V."/>
            <person name="Frank Y.A."/>
            <person name="Karnachuk O.V."/>
            <person name="Ravin N.V."/>
        </authorList>
    </citation>
    <scope>NUCLEOTIDE SEQUENCE [LARGE SCALE GENOMIC DNA]</scope>
    <source>
        <strain evidence="2">BY5</strain>
    </source>
</reference>
<feature type="chain" id="PRO_5016950518" evidence="1">
    <location>
        <begin position="21"/>
        <end position="283"/>
    </location>
</feature>